<name>A0ABZ1DYC5_9RHOB</name>
<organism evidence="2 3">
    <name type="scientific">Thioclava litoralis</name>
    <dbReference type="NCBI Taxonomy" id="3076557"/>
    <lineage>
        <taxon>Bacteria</taxon>
        <taxon>Pseudomonadati</taxon>
        <taxon>Pseudomonadota</taxon>
        <taxon>Alphaproteobacteria</taxon>
        <taxon>Rhodobacterales</taxon>
        <taxon>Paracoccaceae</taxon>
        <taxon>Thioclava</taxon>
    </lineage>
</organism>
<accession>A0ABZ1DYC5</accession>
<proteinExistence type="predicted"/>
<feature type="coiled-coil region" evidence="1">
    <location>
        <begin position="49"/>
        <end position="83"/>
    </location>
</feature>
<dbReference type="Proteomes" id="UP001623290">
    <property type="component" value="Chromosome"/>
</dbReference>
<evidence type="ECO:0000313" key="3">
    <source>
        <dbReference type="Proteomes" id="UP001623290"/>
    </source>
</evidence>
<sequence>MYRLIAVAVTGLLIGGTVQGWRMSARIEAARAEAAETHADDLAAALAQRDAATARTNAANAALAEAERALLVAQGERDTAQRRLIDELETDAGLSGAGIPADRLQSIQQHWAGGGR</sequence>
<dbReference type="EMBL" id="CP135443">
    <property type="protein sequence ID" value="WRY32880.1"/>
    <property type="molecule type" value="Genomic_DNA"/>
</dbReference>
<gene>
    <name evidence="2" type="ORF">RPE78_09185</name>
</gene>
<evidence type="ECO:0008006" key="4">
    <source>
        <dbReference type="Google" id="ProtNLM"/>
    </source>
</evidence>
<keyword evidence="1" id="KW-0175">Coiled coil</keyword>
<evidence type="ECO:0000313" key="2">
    <source>
        <dbReference type="EMBL" id="WRY32880.1"/>
    </source>
</evidence>
<reference evidence="2 3" key="1">
    <citation type="submission" date="2023-09" db="EMBL/GenBank/DDBJ databases">
        <title>Thioclava shenzhenensis sp. nov., a multidrug resistant bacteria-antagonizing species isolated from coastal seawater.</title>
        <authorList>
            <person name="Long M."/>
        </authorList>
    </citation>
    <scope>NUCLEOTIDE SEQUENCE [LARGE SCALE GENOMIC DNA]</scope>
    <source>
        <strain evidence="2 3">FTW29</strain>
    </source>
</reference>
<evidence type="ECO:0000256" key="1">
    <source>
        <dbReference type="SAM" id="Coils"/>
    </source>
</evidence>
<dbReference type="RefSeq" id="WP_406720377.1">
    <property type="nucleotide sequence ID" value="NZ_CP135443.1"/>
</dbReference>
<protein>
    <recommendedName>
        <fullName evidence="4">Phage lysis regulatory protein, LysB family</fullName>
    </recommendedName>
</protein>
<keyword evidence="3" id="KW-1185">Reference proteome</keyword>